<feature type="compositionally biased region" description="Low complexity" evidence="1">
    <location>
        <begin position="211"/>
        <end position="221"/>
    </location>
</feature>
<feature type="signal peptide" evidence="2">
    <location>
        <begin position="1"/>
        <end position="20"/>
    </location>
</feature>
<sequence>MRLVTAFATLSAALVTAALAAPIRAPGPSVNALVDSPSLSLRDAIETLNGLEKRVDEDEETSKERKARLRKERTQENKKLMALDPETIEDETRKAEVKAQQKKIQAQKDKQKTYQAEWDADRMARVKAAEAANPNDAKTDEEKAKIQEAKDFAQKFRAQRTTPKPSTAEKSGPPAPPAPHPEAHGSPSHPQAPHPQTPPPRLPSGSPPARTPTAGGPAADAPNEEWAKHLAPLKSA</sequence>
<feature type="chain" id="PRO_5020837140" evidence="2">
    <location>
        <begin position="21"/>
        <end position="236"/>
    </location>
</feature>
<feature type="region of interest" description="Disordered" evidence="1">
    <location>
        <begin position="56"/>
        <end position="236"/>
    </location>
</feature>
<protein>
    <submittedName>
        <fullName evidence="3">Uncharacterized protein</fullName>
    </submittedName>
</protein>
<feature type="compositionally biased region" description="Polar residues" evidence="1">
    <location>
        <begin position="159"/>
        <end position="169"/>
    </location>
</feature>
<accession>A0A4R0RRW5</accession>
<keyword evidence="2" id="KW-0732">Signal</keyword>
<dbReference type="EMBL" id="RWJN01000051">
    <property type="protein sequence ID" value="TCD69025.1"/>
    <property type="molecule type" value="Genomic_DNA"/>
</dbReference>
<evidence type="ECO:0000313" key="4">
    <source>
        <dbReference type="Proteomes" id="UP000292702"/>
    </source>
</evidence>
<feature type="compositionally biased region" description="Basic and acidic residues" evidence="1">
    <location>
        <begin position="90"/>
        <end position="99"/>
    </location>
</feature>
<proteinExistence type="predicted"/>
<comment type="caution">
    <text evidence="3">The sequence shown here is derived from an EMBL/GenBank/DDBJ whole genome shotgun (WGS) entry which is preliminary data.</text>
</comment>
<reference evidence="3 4" key="1">
    <citation type="submission" date="2018-11" db="EMBL/GenBank/DDBJ databases">
        <title>Genome assembly of Steccherinum ochraceum LE-BIN_3174, the white-rot fungus of the Steccherinaceae family (The Residual Polyporoid clade, Polyporales, Basidiomycota).</title>
        <authorList>
            <person name="Fedorova T.V."/>
            <person name="Glazunova O.A."/>
            <person name="Landesman E.O."/>
            <person name="Moiseenko K.V."/>
            <person name="Psurtseva N.V."/>
            <person name="Savinova O.S."/>
            <person name="Shakhova N.V."/>
            <person name="Tyazhelova T.V."/>
            <person name="Vasina D.V."/>
        </authorList>
    </citation>
    <scope>NUCLEOTIDE SEQUENCE [LARGE SCALE GENOMIC DNA]</scope>
    <source>
        <strain evidence="3 4">LE-BIN_3174</strain>
    </source>
</reference>
<gene>
    <name evidence="3" type="ORF">EIP91_009088</name>
</gene>
<dbReference type="AlphaFoldDB" id="A0A4R0RRW5"/>
<name>A0A4R0RRW5_9APHY</name>
<feature type="compositionally biased region" description="Basic and acidic residues" evidence="1">
    <location>
        <begin position="137"/>
        <end position="154"/>
    </location>
</feature>
<feature type="compositionally biased region" description="Pro residues" evidence="1">
    <location>
        <begin position="190"/>
        <end position="210"/>
    </location>
</feature>
<evidence type="ECO:0000256" key="1">
    <source>
        <dbReference type="SAM" id="MobiDB-lite"/>
    </source>
</evidence>
<evidence type="ECO:0000313" key="3">
    <source>
        <dbReference type="EMBL" id="TCD69025.1"/>
    </source>
</evidence>
<organism evidence="3 4">
    <name type="scientific">Steccherinum ochraceum</name>
    <dbReference type="NCBI Taxonomy" id="92696"/>
    <lineage>
        <taxon>Eukaryota</taxon>
        <taxon>Fungi</taxon>
        <taxon>Dikarya</taxon>
        <taxon>Basidiomycota</taxon>
        <taxon>Agaricomycotina</taxon>
        <taxon>Agaricomycetes</taxon>
        <taxon>Polyporales</taxon>
        <taxon>Steccherinaceae</taxon>
        <taxon>Steccherinum</taxon>
    </lineage>
</organism>
<keyword evidence="4" id="KW-1185">Reference proteome</keyword>
<feature type="compositionally biased region" description="Basic and acidic residues" evidence="1">
    <location>
        <begin position="72"/>
        <end position="81"/>
    </location>
</feature>
<evidence type="ECO:0000256" key="2">
    <source>
        <dbReference type="SAM" id="SignalP"/>
    </source>
</evidence>
<dbReference type="Proteomes" id="UP000292702">
    <property type="component" value="Unassembled WGS sequence"/>
</dbReference>
<feature type="compositionally biased region" description="Basic and acidic residues" evidence="1">
    <location>
        <begin position="119"/>
        <end position="128"/>
    </location>
</feature>